<dbReference type="Proteomes" id="UP000242592">
    <property type="component" value="Unassembled WGS sequence"/>
</dbReference>
<dbReference type="STRING" id="1123380.SAMN02745199_0704"/>
<dbReference type="AlphaFoldDB" id="A0A1M5RYX8"/>
<gene>
    <name evidence="1" type="ORF">SAMN02745199_0704</name>
</gene>
<sequence length="423" mass="49570">MKKFVIILLTLIVTLLFPFQIMLNGNQYNLKIDKEKFTIIELIPPFRKLNQIKIITDTKEYLGNKYDILENLDGVIRYNGEKVKEIKIDAEILNKKEWEIWVSWEGTDFIKEYLNQYSSRHHLFFKILEVPKISTKIVTMSKSGVNLPEVIMVSAFDFPTYLELNILKDNSFIPFYYDTQVVYINTNITNIDKLNWSLNDFEKISKNLLKNGIKPVAINPISAYWFSTFLMGYGKIPLIDNKFVLTDEATKKAIELIKNWYNNGLFNFKFLNRDAQIAEFLKGNVGFLFQGSFLMPLILEKSDNVKVLPLPYPMIPFKDYKGFATTKDGNTYFTAWLATFLKNPLFINEFSQKFVKFFDNYIPDNIPFKETFEYTSKIAQPIPFDKKYVKFHKNVMDILKLILNNSITIDNGLKKLEEIVNDE</sequence>
<dbReference type="Gene3D" id="3.40.190.10">
    <property type="entry name" value="Periplasmic binding protein-like II"/>
    <property type="match status" value="1"/>
</dbReference>
<accession>A0A1M5RYX8</accession>
<keyword evidence="2" id="KW-1185">Reference proteome</keyword>
<evidence type="ECO:0000313" key="2">
    <source>
        <dbReference type="Proteomes" id="UP000242592"/>
    </source>
</evidence>
<reference evidence="2" key="1">
    <citation type="submission" date="2016-11" db="EMBL/GenBank/DDBJ databases">
        <authorList>
            <person name="Varghese N."/>
            <person name="Submissions S."/>
        </authorList>
    </citation>
    <scope>NUCLEOTIDE SEQUENCE [LARGE SCALE GENOMIC DNA]</scope>
    <source>
        <strain evidence="2">DSM 15807</strain>
    </source>
</reference>
<dbReference type="EMBL" id="FQXN01000002">
    <property type="protein sequence ID" value="SHH31410.1"/>
    <property type="molecule type" value="Genomic_DNA"/>
</dbReference>
<dbReference type="RefSeq" id="WP_073072251.1">
    <property type="nucleotide sequence ID" value="NZ_FQXN01000002.1"/>
</dbReference>
<dbReference type="OrthoDB" id="43687at2"/>
<name>A0A1M5RYX8_9BACT</name>
<proteinExistence type="predicted"/>
<dbReference type="SUPFAM" id="SSF53850">
    <property type="entry name" value="Periplasmic binding protein-like II"/>
    <property type="match status" value="1"/>
</dbReference>
<protein>
    <submittedName>
        <fullName evidence="1">ABC-type glycerol-3-phosphate transport system, substrate-binding protein</fullName>
    </submittedName>
</protein>
<organism evidence="1 2">
    <name type="scientific">Thermosipho atlanticus DSM 15807</name>
    <dbReference type="NCBI Taxonomy" id="1123380"/>
    <lineage>
        <taxon>Bacteria</taxon>
        <taxon>Thermotogati</taxon>
        <taxon>Thermotogota</taxon>
        <taxon>Thermotogae</taxon>
        <taxon>Thermotogales</taxon>
        <taxon>Fervidobacteriaceae</taxon>
        <taxon>Thermosipho</taxon>
    </lineage>
</organism>
<evidence type="ECO:0000313" key="1">
    <source>
        <dbReference type="EMBL" id="SHH31410.1"/>
    </source>
</evidence>